<dbReference type="InterPro" id="IPR050712">
    <property type="entry name" value="NAD(P)H-dep_reductase"/>
</dbReference>
<dbReference type="GO" id="GO:0016491">
    <property type="term" value="F:oxidoreductase activity"/>
    <property type="evidence" value="ECO:0007669"/>
    <property type="project" value="InterPro"/>
</dbReference>
<dbReference type="GO" id="GO:0005829">
    <property type="term" value="C:cytosol"/>
    <property type="evidence" value="ECO:0007669"/>
    <property type="project" value="TreeGrafter"/>
</dbReference>
<comment type="caution">
    <text evidence="2">The sequence shown here is derived from an EMBL/GenBank/DDBJ whole genome shotgun (WGS) entry which is preliminary data.</text>
</comment>
<dbReference type="InterPro" id="IPR005025">
    <property type="entry name" value="FMN_Rdtase-like_dom"/>
</dbReference>
<dbReference type="SUPFAM" id="SSF52218">
    <property type="entry name" value="Flavoproteins"/>
    <property type="match status" value="1"/>
</dbReference>
<feature type="domain" description="NADPH-dependent FMN reductase-like" evidence="1">
    <location>
        <begin position="5"/>
        <end position="151"/>
    </location>
</feature>
<evidence type="ECO:0000313" key="3">
    <source>
        <dbReference type="Proteomes" id="UP000580654"/>
    </source>
</evidence>
<dbReference type="Gene3D" id="3.40.50.360">
    <property type="match status" value="1"/>
</dbReference>
<sequence length="186" mass="20045">MGAFRILGISGSLRRGSHNTAALRAAAELAPEGVEVTIYEGLGDIPPYNDDLRAGSGNPAPVEAFRQAIRAADAVMIATPEYNYSVPGVLKNAIDWASRGPDQPFDDKPIAIMGASQGLLGTARAQYDLRKMFVYLNGHPLNRPEVFIGQSGQKVDAEGRVTDETSRKLIAQQVAALRDWALRLRG</sequence>
<name>A0A840YFY7_9PROT</name>
<dbReference type="PANTHER" id="PTHR30543:SF21">
    <property type="entry name" value="NAD(P)H-DEPENDENT FMN REDUCTASE LOT6"/>
    <property type="match status" value="1"/>
</dbReference>
<dbReference type="InterPro" id="IPR029039">
    <property type="entry name" value="Flavoprotein-like_sf"/>
</dbReference>
<proteinExistence type="predicted"/>
<protein>
    <submittedName>
        <fullName evidence="2">Chromate reductase</fullName>
    </submittedName>
</protein>
<dbReference type="Proteomes" id="UP000580654">
    <property type="component" value="Unassembled WGS sequence"/>
</dbReference>
<evidence type="ECO:0000259" key="1">
    <source>
        <dbReference type="Pfam" id="PF03358"/>
    </source>
</evidence>
<dbReference type="RefSeq" id="WP_184514145.1">
    <property type="nucleotide sequence ID" value="NZ_JACIJD010000003.1"/>
</dbReference>
<dbReference type="AlphaFoldDB" id="A0A840YFY7"/>
<reference evidence="2 3" key="1">
    <citation type="submission" date="2020-08" db="EMBL/GenBank/DDBJ databases">
        <title>Genomic Encyclopedia of Type Strains, Phase IV (KMG-IV): sequencing the most valuable type-strain genomes for metagenomic binning, comparative biology and taxonomic classification.</title>
        <authorList>
            <person name="Goeker M."/>
        </authorList>
    </citation>
    <scope>NUCLEOTIDE SEQUENCE [LARGE SCALE GENOMIC DNA]</scope>
    <source>
        <strain evidence="2 3">DSM 25622</strain>
    </source>
</reference>
<dbReference type="PANTHER" id="PTHR30543">
    <property type="entry name" value="CHROMATE REDUCTASE"/>
    <property type="match status" value="1"/>
</dbReference>
<evidence type="ECO:0000313" key="2">
    <source>
        <dbReference type="EMBL" id="MBB5692784.1"/>
    </source>
</evidence>
<keyword evidence="3" id="KW-1185">Reference proteome</keyword>
<gene>
    <name evidence="2" type="ORF">FHS87_000803</name>
</gene>
<dbReference type="GO" id="GO:0010181">
    <property type="term" value="F:FMN binding"/>
    <property type="evidence" value="ECO:0007669"/>
    <property type="project" value="TreeGrafter"/>
</dbReference>
<accession>A0A840YFY7</accession>
<organism evidence="2 3">
    <name type="scientific">Muricoccus pecuniae</name>
    <dbReference type="NCBI Taxonomy" id="693023"/>
    <lineage>
        <taxon>Bacteria</taxon>
        <taxon>Pseudomonadati</taxon>
        <taxon>Pseudomonadota</taxon>
        <taxon>Alphaproteobacteria</taxon>
        <taxon>Acetobacterales</taxon>
        <taxon>Roseomonadaceae</taxon>
        <taxon>Muricoccus</taxon>
    </lineage>
</organism>
<dbReference type="Pfam" id="PF03358">
    <property type="entry name" value="FMN_red"/>
    <property type="match status" value="1"/>
</dbReference>
<dbReference type="EMBL" id="JACIJD010000003">
    <property type="protein sequence ID" value="MBB5692784.1"/>
    <property type="molecule type" value="Genomic_DNA"/>
</dbReference>